<evidence type="ECO:0000313" key="1">
    <source>
        <dbReference type="EMBL" id="MEE8659635.1"/>
    </source>
</evidence>
<organism evidence="1 2">
    <name type="scientific">Sorlinia euscelidii</name>
    <dbReference type="NCBI Taxonomy" id="3081148"/>
    <lineage>
        <taxon>Bacteria</taxon>
        <taxon>Pseudomonadati</taxon>
        <taxon>Pseudomonadota</taxon>
        <taxon>Alphaproteobacteria</taxon>
        <taxon>Acetobacterales</taxon>
        <taxon>Acetobacteraceae</taxon>
        <taxon>Sorlinia</taxon>
    </lineage>
</organism>
<keyword evidence="2" id="KW-1185">Reference proteome</keyword>
<comment type="caution">
    <text evidence="1">The sequence shown here is derived from an EMBL/GenBank/DDBJ whole genome shotgun (WGS) entry which is preliminary data.</text>
</comment>
<dbReference type="EMBL" id="JAWJZY010000006">
    <property type="protein sequence ID" value="MEE8659635.1"/>
    <property type="molecule type" value="Genomic_DNA"/>
</dbReference>
<proteinExistence type="predicted"/>
<evidence type="ECO:0000313" key="2">
    <source>
        <dbReference type="Proteomes" id="UP001312908"/>
    </source>
</evidence>
<reference evidence="1 2" key="1">
    <citation type="submission" date="2023-10" db="EMBL/GenBank/DDBJ databases">
        <title>Sorlinia euscelidii gen. nov., sp. nov., an acetic acid bacteria isolated from the gut of Euscelidius variegatus emitter.</title>
        <authorList>
            <person name="Michoud G."/>
            <person name="Marasco R."/>
            <person name="Seferji K."/>
            <person name="Gonella E."/>
            <person name="Garuglieri E."/>
            <person name="Alma A."/>
            <person name="Mapelli F."/>
            <person name="Borin S."/>
            <person name="Daffonchio D."/>
            <person name="Crotti E."/>
        </authorList>
    </citation>
    <scope>NUCLEOTIDE SEQUENCE [LARGE SCALE GENOMIC DNA]</scope>
    <source>
        <strain evidence="1 2">EV16P</strain>
    </source>
</reference>
<name>A0ABU7U584_9PROT</name>
<dbReference type="Proteomes" id="UP001312908">
    <property type="component" value="Unassembled WGS sequence"/>
</dbReference>
<protein>
    <submittedName>
        <fullName evidence="1">Uncharacterized protein</fullName>
    </submittedName>
</protein>
<gene>
    <name evidence="1" type="ORF">DOFOFD_11555</name>
</gene>
<sequence>MKSMTIFWSFHARAASDAAVTASWFHNKLLMKVICLRCNGKGCLCNGFDCG</sequence>
<accession>A0ABU7U584</accession>